<evidence type="ECO:0000256" key="1">
    <source>
        <dbReference type="ARBA" id="ARBA00018517"/>
    </source>
</evidence>
<sequence>MSDSEFSAHADHYSIQPHIYSQDAETNNFINSPSSTASPNRQTPPPGKVEKKGNNRKKRNNKNKKNKNKAKWKQNDASKSIADENYFEEGTSELQDPNNYYSGELLMHTYYTLPPSVQKFWTRRYELFSKYDEGIFLSEELWYSVTSELVAKYTAQLFVKLLPTDAQYGLDVCCGGGGNTIQFARYFESVGAIDINRTNLYCTERNCQVYGVDDKVWTLQADWAEITKRKDNGTINLDWIPEKILEERRVKVANAIDTPVELSSSDVTSSSIPTQCFDFIFSSPPWGGTNYDKNEFNVYEMKPFNIVDLLRTMKQYADNIGLFLPKLSNLMQLSMATKEVYGDFKKCRVIYINSKGRSVAMLALFGDSFTARFDELDDISEEALMNEFERGSPTYGKDTEMEQDLGLELGLELELELGLELELNNEL</sequence>
<dbReference type="GO" id="GO:0005634">
    <property type="term" value="C:nucleus"/>
    <property type="evidence" value="ECO:0007669"/>
    <property type="project" value="TreeGrafter"/>
</dbReference>
<comment type="catalytic activity">
    <reaction evidence="5">
        <text>a 5'-end (N(2),N(7)-dimethyl 5'-triphosphoguanosine)-ribonucleoside in snRNA + S-adenosyl-L-methionine = a 5'-end (N(2),N(2),N(7)-trimethyl 5'-triphosphoguanosine)-ribonucleoside in snRNA + S-adenosyl-L-homocysteine + H(+)</text>
        <dbReference type="Rhea" id="RHEA:78479"/>
        <dbReference type="Rhea" id="RHEA-COMP:19087"/>
        <dbReference type="Rhea" id="RHEA-COMP:19089"/>
        <dbReference type="ChEBI" id="CHEBI:15378"/>
        <dbReference type="ChEBI" id="CHEBI:57856"/>
        <dbReference type="ChEBI" id="CHEBI:59789"/>
        <dbReference type="ChEBI" id="CHEBI:167623"/>
        <dbReference type="ChEBI" id="CHEBI:172880"/>
    </reaction>
    <physiologicalReaction direction="left-to-right" evidence="5">
        <dbReference type="Rhea" id="RHEA:78480"/>
    </physiologicalReaction>
</comment>
<evidence type="ECO:0000313" key="9">
    <source>
        <dbReference type="EMBL" id="EDK43670.1"/>
    </source>
</evidence>
<evidence type="ECO:0000256" key="4">
    <source>
        <dbReference type="ARBA" id="ARBA00048740"/>
    </source>
</evidence>
<evidence type="ECO:0000256" key="7">
    <source>
        <dbReference type="ARBA" id="ARBA00049790"/>
    </source>
</evidence>
<dbReference type="HOGENOM" id="CLU_029658_5_0_1"/>
<dbReference type="GeneID" id="5234498"/>
<dbReference type="VEuPathDB" id="FungiDB:LELG_01849"/>
<dbReference type="InterPro" id="IPR029063">
    <property type="entry name" value="SAM-dependent_MTases_sf"/>
</dbReference>
<dbReference type="InParanoid" id="A5DWW2"/>
<dbReference type="KEGG" id="lel:PVL30_001822"/>
<evidence type="ECO:0000256" key="6">
    <source>
        <dbReference type="ARBA" id="ARBA00049075"/>
    </source>
</evidence>
<dbReference type="eggNOG" id="KOG2730">
    <property type="taxonomic scope" value="Eukaryota"/>
</dbReference>
<comment type="catalytic activity">
    <reaction evidence="4">
        <text>a 5'-end (N(7)-methyl 5'-triphosphoguanosine)-ribonucleoside in snoRNA + S-adenosyl-L-methionine = a 5'-end (N(2),N(7)-dimethyl 5'-triphosphoguanosine)-ribonucleoside in snoRNA + S-adenosyl-L-homocysteine + H(+)</text>
        <dbReference type="Rhea" id="RHEA:78475"/>
        <dbReference type="Rhea" id="RHEA-COMP:19086"/>
        <dbReference type="Rhea" id="RHEA-COMP:19088"/>
        <dbReference type="ChEBI" id="CHEBI:15378"/>
        <dbReference type="ChEBI" id="CHEBI:57856"/>
        <dbReference type="ChEBI" id="CHEBI:59789"/>
        <dbReference type="ChEBI" id="CHEBI:156461"/>
        <dbReference type="ChEBI" id="CHEBI:172880"/>
    </reaction>
    <physiologicalReaction direction="left-to-right" evidence="4">
        <dbReference type="Rhea" id="RHEA:78476"/>
    </physiologicalReaction>
</comment>
<evidence type="ECO:0000256" key="5">
    <source>
        <dbReference type="ARBA" id="ARBA00048763"/>
    </source>
</evidence>
<reference evidence="9 10" key="1">
    <citation type="journal article" date="2009" name="Nature">
        <title>Evolution of pathogenicity and sexual reproduction in eight Candida genomes.</title>
        <authorList>
            <person name="Butler G."/>
            <person name="Rasmussen M.D."/>
            <person name="Lin M.F."/>
            <person name="Santos M.A."/>
            <person name="Sakthikumar S."/>
            <person name="Munro C.A."/>
            <person name="Rheinbay E."/>
            <person name="Grabherr M."/>
            <person name="Forche A."/>
            <person name="Reedy J.L."/>
            <person name="Agrafioti I."/>
            <person name="Arnaud M.B."/>
            <person name="Bates S."/>
            <person name="Brown A.J."/>
            <person name="Brunke S."/>
            <person name="Costanzo M.C."/>
            <person name="Fitzpatrick D.A."/>
            <person name="de Groot P.W."/>
            <person name="Harris D."/>
            <person name="Hoyer L.L."/>
            <person name="Hube B."/>
            <person name="Klis F.M."/>
            <person name="Kodira C."/>
            <person name="Lennard N."/>
            <person name="Logue M.E."/>
            <person name="Martin R."/>
            <person name="Neiman A.M."/>
            <person name="Nikolaou E."/>
            <person name="Quail M.A."/>
            <person name="Quinn J."/>
            <person name="Santos M.C."/>
            <person name="Schmitzberger F.F."/>
            <person name="Sherlock G."/>
            <person name="Shah P."/>
            <person name="Silverstein K.A."/>
            <person name="Skrzypek M.S."/>
            <person name="Soll D."/>
            <person name="Staggs R."/>
            <person name="Stansfield I."/>
            <person name="Stumpf M.P."/>
            <person name="Sudbery P.E."/>
            <person name="Srikantha T."/>
            <person name="Zeng Q."/>
            <person name="Berman J."/>
            <person name="Berriman M."/>
            <person name="Heitman J."/>
            <person name="Gow N.A."/>
            <person name="Lorenz M.C."/>
            <person name="Birren B.W."/>
            <person name="Kellis M."/>
            <person name="Cuomo C.A."/>
        </authorList>
    </citation>
    <scope>NUCLEOTIDE SEQUENCE [LARGE SCALE GENOMIC DNA]</scope>
    <source>
        <strain evidence="10">ATCC 11503 / BCRC 21390 / CBS 2605 / JCM 1781 / NBRC 1676 / NRRL YB-4239</strain>
    </source>
</reference>
<feature type="region of interest" description="Disordered" evidence="8">
    <location>
        <begin position="1"/>
        <end position="76"/>
    </location>
</feature>
<comment type="similarity">
    <text evidence="2">Belongs to the methyltransferase superfamily. Trimethylguanosine synthase family.</text>
</comment>
<dbReference type="Gene3D" id="3.40.50.150">
    <property type="entry name" value="Vaccinia Virus protein VP39"/>
    <property type="match status" value="1"/>
</dbReference>
<keyword evidence="10" id="KW-1185">Reference proteome</keyword>
<dbReference type="Pfam" id="PF09445">
    <property type="entry name" value="Methyltransf_15"/>
    <property type="match status" value="1"/>
</dbReference>
<feature type="compositionally biased region" description="Basic residues" evidence="8">
    <location>
        <begin position="54"/>
        <end position="72"/>
    </location>
</feature>
<dbReference type="AlphaFoldDB" id="A5DWW2"/>
<dbReference type="PANTHER" id="PTHR14741:SF32">
    <property type="entry name" value="TRIMETHYLGUANOSINE SYNTHASE"/>
    <property type="match status" value="1"/>
</dbReference>
<proteinExistence type="inferred from homology"/>
<comment type="catalytic activity">
    <reaction evidence="3">
        <text>a 5'-end (N(2),N(7)-dimethyl 5'-triphosphoguanosine)-ribonucleoside in snoRNA + S-adenosyl-L-methionine = a 5'-end (N(2),N(2),N(7)-trimethyl 5'-triphosphoguanosine)-ribonucleoside in snoRNA + S-adenosyl-L-homocysteine + H(+)</text>
        <dbReference type="Rhea" id="RHEA:78507"/>
        <dbReference type="Rhea" id="RHEA-COMP:19088"/>
        <dbReference type="Rhea" id="RHEA-COMP:19090"/>
        <dbReference type="ChEBI" id="CHEBI:15378"/>
        <dbReference type="ChEBI" id="CHEBI:57856"/>
        <dbReference type="ChEBI" id="CHEBI:59789"/>
        <dbReference type="ChEBI" id="CHEBI:167623"/>
        <dbReference type="ChEBI" id="CHEBI:172880"/>
    </reaction>
    <physiologicalReaction direction="left-to-right" evidence="3">
        <dbReference type="Rhea" id="RHEA:78508"/>
    </physiologicalReaction>
</comment>
<comment type="catalytic activity">
    <reaction evidence="6">
        <text>a 5'-end (N(7)-methyl 5'-triphosphoguanosine)-ribonucleoside in snRNA + S-adenosyl-L-methionine = a 5'-end (N(2),N(7)-dimethyl 5'-triphosphoguanosine)-ribonucleoside in snRNA + S-adenosyl-L-homocysteine + H(+)</text>
        <dbReference type="Rhea" id="RHEA:78471"/>
        <dbReference type="Rhea" id="RHEA-COMP:19085"/>
        <dbReference type="Rhea" id="RHEA-COMP:19087"/>
        <dbReference type="ChEBI" id="CHEBI:15378"/>
        <dbReference type="ChEBI" id="CHEBI:57856"/>
        <dbReference type="ChEBI" id="CHEBI:59789"/>
        <dbReference type="ChEBI" id="CHEBI:156461"/>
        <dbReference type="ChEBI" id="CHEBI:172880"/>
    </reaction>
    <physiologicalReaction direction="left-to-right" evidence="6">
        <dbReference type="Rhea" id="RHEA:78472"/>
    </physiologicalReaction>
</comment>
<dbReference type="GO" id="GO:0071164">
    <property type="term" value="F:RNA cap trimethylguanosine synthase activity"/>
    <property type="evidence" value="ECO:0007669"/>
    <property type="project" value="TreeGrafter"/>
</dbReference>
<gene>
    <name evidence="9" type="ORF">LELG_01849</name>
</gene>
<feature type="compositionally biased region" description="Basic and acidic residues" evidence="8">
    <location>
        <begin position="1"/>
        <end position="12"/>
    </location>
</feature>
<feature type="compositionally biased region" description="Polar residues" evidence="8">
    <location>
        <begin position="23"/>
        <end position="41"/>
    </location>
</feature>
<name>A5DWW2_LODEL</name>
<dbReference type="OrthoDB" id="194443at2759"/>
<dbReference type="SUPFAM" id="SSF53335">
    <property type="entry name" value="S-adenosyl-L-methionine-dependent methyltransferases"/>
    <property type="match status" value="1"/>
</dbReference>
<dbReference type="PANTHER" id="PTHR14741">
    <property type="entry name" value="S-ADENOSYLMETHIONINE-DEPENDENT METHYLTRANSFERASE RELATED"/>
    <property type="match status" value="1"/>
</dbReference>
<evidence type="ECO:0000256" key="3">
    <source>
        <dbReference type="ARBA" id="ARBA00047418"/>
    </source>
</evidence>
<accession>A5DWW2</accession>
<protein>
    <recommendedName>
        <fullName evidence="1">Trimethylguanosine synthase</fullName>
    </recommendedName>
    <alternativeName>
        <fullName evidence="7">Cap-specific guanine-N(2) methyltransferase</fullName>
    </alternativeName>
</protein>
<dbReference type="Proteomes" id="UP000001996">
    <property type="component" value="Unassembled WGS sequence"/>
</dbReference>
<dbReference type="EMBL" id="CH981525">
    <property type="protein sequence ID" value="EDK43670.1"/>
    <property type="molecule type" value="Genomic_DNA"/>
</dbReference>
<dbReference type="FunCoup" id="A5DWW2">
    <property type="interactions" value="116"/>
</dbReference>
<evidence type="ECO:0000256" key="2">
    <source>
        <dbReference type="ARBA" id="ARBA00025783"/>
    </source>
</evidence>
<dbReference type="STRING" id="379508.A5DWW2"/>
<organism evidence="9 10">
    <name type="scientific">Lodderomyces elongisporus (strain ATCC 11503 / CBS 2605 / JCM 1781 / NBRC 1676 / NRRL YB-4239)</name>
    <name type="common">Yeast</name>
    <name type="synonym">Saccharomyces elongisporus</name>
    <dbReference type="NCBI Taxonomy" id="379508"/>
    <lineage>
        <taxon>Eukaryota</taxon>
        <taxon>Fungi</taxon>
        <taxon>Dikarya</taxon>
        <taxon>Ascomycota</taxon>
        <taxon>Saccharomycotina</taxon>
        <taxon>Pichiomycetes</taxon>
        <taxon>Debaryomycetaceae</taxon>
        <taxon>Candida/Lodderomyces clade</taxon>
        <taxon>Lodderomyces</taxon>
    </lineage>
</organism>
<dbReference type="InterPro" id="IPR019012">
    <property type="entry name" value="RNA_cap_Gua-N2-MeTrfase"/>
</dbReference>
<dbReference type="CDD" id="cd02440">
    <property type="entry name" value="AdoMet_MTases"/>
    <property type="match status" value="1"/>
</dbReference>
<evidence type="ECO:0000256" key="8">
    <source>
        <dbReference type="SAM" id="MobiDB-lite"/>
    </source>
</evidence>
<evidence type="ECO:0000313" key="10">
    <source>
        <dbReference type="Proteomes" id="UP000001996"/>
    </source>
</evidence>